<evidence type="ECO:0000256" key="5">
    <source>
        <dbReference type="ARBA" id="ARBA00022573"/>
    </source>
</evidence>
<dbReference type="PANTHER" id="PTHR34308">
    <property type="entry name" value="COBALAMIN BIOSYNTHESIS PROTEIN CBIB"/>
    <property type="match status" value="1"/>
</dbReference>
<dbReference type="NCBIfam" id="TIGR00380">
    <property type="entry name" value="cobal_cbiB"/>
    <property type="match status" value="1"/>
</dbReference>
<dbReference type="UniPathway" id="UPA00148"/>
<evidence type="ECO:0000256" key="1">
    <source>
        <dbReference type="ARBA" id="ARBA00004651"/>
    </source>
</evidence>
<dbReference type="InterPro" id="IPR004485">
    <property type="entry name" value="Cobalamin_biosynth_CobD/CbiB"/>
</dbReference>
<accession>A0A1G8DBS8</accession>
<dbReference type="PANTHER" id="PTHR34308:SF1">
    <property type="entry name" value="COBALAMIN BIOSYNTHESIS PROTEIN CBIB"/>
    <property type="match status" value="1"/>
</dbReference>
<gene>
    <name evidence="9" type="primary">cobD</name>
    <name evidence="10" type="ORF">SAMN05444695_102261</name>
</gene>
<dbReference type="GO" id="GO:0015420">
    <property type="term" value="F:ABC-type vitamin B12 transporter activity"/>
    <property type="evidence" value="ECO:0007669"/>
    <property type="project" value="UniProtKB-UniRule"/>
</dbReference>
<dbReference type="AlphaFoldDB" id="A0A1G8DBS8"/>
<dbReference type="GO" id="GO:0048472">
    <property type="term" value="F:threonine-phosphate decarboxylase activity"/>
    <property type="evidence" value="ECO:0007669"/>
    <property type="project" value="InterPro"/>
</dbReference>
<comment type="subcellular location">
    <subcellularLocation>
        <location evidence="1 9">Cell membrane</location>
        <topology evidence="1 9">Multi-pass membrane protein</topology>
    </subcellularLocation>
</comment>
<proteinExistence type="inferred from homology"/>
<evidence type="ECO:0000256" key="8">
    <source>
        <dbReference type="ARBA" id="ARBA00023136"/>
    </source>
</evidence>
<keyword evidence="6 9" id="KW-0812">Transmembrane</keyword>
<dbReference type="HAMAP" id="MF_00024">
    <property type="entry name" value="CobD_CbiB"/>
    <property type="match status" value="1"/>
</dbReference>
<comment type="caution">
    <text evidence="9">Lacks conserved residue(s) required for the propagation of feature annotation.</text>
</comment>
<evidence type="ECO:0000313" key="10">
    <source>
        <dbReference type="EMBL" id="SDH55162.1"/>
    </source>
</evidence>
<keyword evidence="5 9" id="KW-0169">Cobalamin biosynthesis</keyword>
<evidence type="ECO:0000256" key="3">
    <source>
        <dbReference type="ARBA" id="ARBA00006263"/>
    </source>
</evidence>
<reference evidence="10 11" key="1">
    <citation type="submission" date="2016-10" db="EMBL/GenBank/DDBJ databases">
        <authorList>
            <person name="de Groot N.N."/>
        </authorList>
    </citation>
    <scope>NUCLEOTIDE SEQUENCE [LARGE SCALE GENOMIC DNA]</scope>
    <source>
        <strain evidence="10 11">DSM 44892</strain>
    </source>
</reference>
<keyword evidence="11" id="KW-1185">Reference proteome</keyword>
<evidence type="ECO:0000256" key="4">
    <source>
        <dbReference type="ARBA" id="ARBA00022475"/>
    </source>
</evidence>
<comment type="similarity">
    <text evidence="3 9">Belongs to the CobD/CbiB family.</text>
</comment>
<dbReference type="NCBIfam" id="NF002276">
    <property type="entry name" value="PRK01209.1-4"/>
    <property type="match status" value="1"/>
</dbReference>
<dbReference type="EMBL" id="FNDN01000002">
    <property type="protein sequence ID" value="SDH55162.1"/>
    <property type="molecule type" value="Genomic_DNA"/>
</dbReference>
<keyword evidence="4 9" id="KW-1003">Cell membrane</keyword>
<sequence length="342" mass="34959">MGVTLTPRPGRARALGLLLGFAADRAFGDPRRRHPVAGFGALALRTECALYRDSRAAGIAYTTILVAGTACAGVAADRAVRRVGPGAVVATTALATWTVLGGTSLARTGAGMAQRLGQPGLDDARALLPSLCGRDPSALDRDGLARAALESVAENTSDAAVAPLLWGGAFGIPGLLAYRAANTLDAMVGYRSERYRNFGWASARLDDALNLVPARVAGALTVAAAPVVGGSPRRAWQAWRSDAAAHPSPNAGVAEASAAGALGIALGGRTEYPHGVEMRPVLGRGPAPTVADLPRAVRLSHAVQAGAVVVSAALAVAVGQFRVGRRQRRLRRLGAATEPAAR</sequence>
<evidence type="ECO:0000256" key="7">
    <source>
        <dbReference type="ARBA" id="ARBA00022989"/>
    </source>
</evidence>
<keyword evidence="7 9" id="KW-1133">Transmembrane helix</keyword>
<comment type="pathway">
    <text evidence="2 9">Cofactor biosynthesis; adenosylcobalamin biosynthesis.</text>
</comment>
<dbReference type="Pfam" id="PF03186">
    <property type="entry name" value="CobD_Cbib"/>
    <property type="match status" value="1"/>
</dbReference>
<evidence type="ECO:0000256" key="6">
    <source>
        <dbReference type="ARBA" id="ARBA00022692"/>
    </source>
</evidence>
<evidence type="ECO:0000313" key="11">
    <source>
        <dbReference type="Proteomes" id="UP000183263"/>
    </source>
</evidence>
<keyword evidence="8 9" id="KW-0472">Membrane</keyword>
<organism evidence="10 11">
    <name type="scientific">Rhodococcus triatomae</name>
    <dbReference type="NCBI Taxonomy" id="300028"/>
    <lineage>
        <taxon>Bacteria</taxon>
        <taxon>Bacillati</taxon>
        <taxon>Actinomycetota</taxon>
        <taxon>Actinomycetes</taxon>
        <taxon>Mycobacteriales</taxon>
        <taxon>Nocardiaceae</taxon>
        <taxon>Rhodococcus</taxon>
    </lineage>
</organism>
<dbReference type="GO" id="GO:0005886">
    <property type="term" value="C:plasma membrane"/>
    <property type="evidence" value="ECO:0007669"/>
    <property type="project" value="UniProtKB-SubCell"/>
</dbReference>
<feature type="transmembrane region" description="Helical" evidence="9">
    <location>
        <begin position="302"/>
        <end position="323"/>
    </location>
</feature>
<comment type="function">
    <text evidence="9">Converts cobyric acid to cobinamide by the addition of aminopropanol on the F carboxylic group.</text>
</comment>
<evidence type="ECO:0000256" key="9">
    <source>
        <dbReference type="HAMAP-Rule" id="MF_00024"/>
    </source>
</evidence>
<dbReference type="GO" id="GO:0009236">
    <property type="term" value="P:cobalamin biosynthetic process"/>
    <property type="evidence" value="ECO:0007669"/>
    <property type="project" value="UniProtKB-UniRule"/>
</dbReference>
<dbReference type="Proteomes" id="UP000183263">
    <property type="component" value="Unassembled WGS sequence"/>
</dbReference>
<name>A0A1G8DBS8_9NOCA</name>
<protein>
    <recommendedName>
        <fullName evidence="9">Cobalamin biosynthesis protein CobD</fullName>
    </recommendedName>
</protein>
<evidence type="ECO:0000256" key="2">
    <source>
        <dbReference type="ARBA" id="ARBA00004953"/>
    </source>
</evidence>